<dbReference type="InterPro" id="IPR044846">
    <property type="entry name" value="GH10"/>
</dbReference>
<name>A0A7U1GK42_9ZZZZ</name>
<evidence type="ECO:0000256" key="2">
    <source>
        <dbReference type="ARBA" id="ARBA00007495"/>
    </source>
</evidence>
<dbReference type="SUPFAM" id="SSF51445">
    <property type="entry name" value="(Trans)glycosidases"/>
    <property type="match status" value="1"/>
</dbReference>
<accession>A0A7U1GK42</accession>
<keyword evidence="8 12" id="KW-0326">Glycosidase</keyword>
<evidence type="ECO:0000256" key="10">
    <source>
        <dbReference type="SAM" id="MobiDB-lite"/>
    </source>
</evidence>
<dbReference type="InterPro" id="IPR001000">
    <property type="entry name" value="GH10_dom"/>
</dbReference>
<evidence type="ECO:0000256" key="6">
    <source>
        <dbReference type="ARBA" id="ARBA00022801"/>
    </source>
</evidence>
<dbReference type="AlphaFoldDB" id="A0A7U1GK42"/>
<organism evidence="12">
    <name type="scientific">uncultured microorganism</name>
    <dbReference type="NCBI Taxonomy" id="358574"/>
    <lineage>
        <taxon>unclassified sequences</taxon>
        <taxon>environmental samples</taxon>
    </lineage>
</organism>
<dbReference type="EC" id="3.2.1.8" evidence="3"/>
<dbReference type="GO" id="GO:0031176">
    <property type="term" value="F:endo-1,4-beta-xylanase activity"/>
    <property type="evidence" value="ECO:0007669"/>
    <property type="project" value="UniProtKB-EC"/>
</dbReference>
<evidence type="ECO:0000313" key="12">
    <source>
        <dbReference type="EMBL" id="QQZ02677.1"/>
    </source>
</evidence>
<keyword evidence="4 12" id="KW-0858">Xylan degradation</keyword>
<dbReference type="EMBL" id="MW124419">
    <property type="protein sequence ID" value="QQZ02677.1"/>
    <property type="molecule type" value="Genomic_DNA"/>
</dbReference>
<evidence type="ECO:0000259" key="11">
    <source>
        <dbReference type="Pfam" id="PF00331"/>
    </source>
</evidence>
<evidence type="ECO:0000256" key="8">
    <source>
        <dbReference type="ARBA" id="ARBA00023295"/>
    </source>
</evidence>
<reference evidence="12" key="1">
    <citation type="journal article" date="2021" name="AMB Express">
        <title>Characterization of efficient xylanases from industrial-scale pulp and paper wastewater treatment microbiota.</title>
        <authorList>
            <person name="Wang J."/>
            <person name="Liang J."/>
            <person name="Li Y."/>
            <person name="Tian L."/>
            <person name="Wei Y."/>
        </authorList>
    </citation>
    <scope>NUCLEOTIDE SEQUENCE</scope>
</reference>
<feature type="region of interest" description="Disordered" evidence="10">
    <location>
        <begin position="417"/>
        <end position="448"/>
    </location>
</feature>
<feature type="domain" description="GH10" evidence="11">
    <location>
        <begin position="109"/>
        <end position="339"/>
    </location>
</feature>
<protein>
    <recommendedName>
        <fullName evidence="3">endo-1,4-beta-xylanase</fullName>
        <ecNumber evidence="3">3.2.1.8</ecNumber>
    </recommendedName>
</protein>
<keyword evidence="7" id="KW-0119">Carbohydrate metabolism</keyword>
<evidence type="ECO:0000256" key="7">
    <source>
        <dbReference type="ARBA" id="ARBA00023277"/>
    </source>
</evidence>
<evidence type="ECO:0000256" key="3">
    <source>
        <dbReference type="ARBA" id="ARBA00012590"/>
    </source>
</evidence>
<dbReference type="PANTHER" id="PTHR31490:SF88">
    <property type="entry name" value="BETA-XYLANASE"/>
    <property type="match status" value="1"/>
</dbReference>
<evidence type="ECO:0000256" key="5">
    <source>
        <dbReference type="ARBA" id="ARBA00022729"/>
    </source>
</evidence>
<comment type="catalytic activity">
    <reaction evidence="1">
        <text>Endohydrolysis of (1-&gt;4)-beta-D-xylosidic linkages in xylans.</text>
        <dbReference type="EC" id="3.2.1.8"/>
    </reaction>
</comment>
<sequence>MRQTVTIRASRKASILAVGILILSLVITLTTVPSTEAETFSSPRMGKATVTVLDANGNPCPNATIQFNQTTHDFLFGVGMTGPQGNLPYWLFPEFQKIGVNFLMPAILWSSTEPQPGVYTWGITDNYRLAELQQLGYTMDGQLLIFFFDYDWCIPEYLKNMTYNEILAAVDTHVYTVASYYAGIIKYWDINEPADPRSCYFNFTQQQWVEIVRTAGQAIRRADPDARILVNLVVDDHDGWTPHGFLDALVANNVEFDDIGLEIYIGMVPSDENGYPDVNACSEKIHTFDRFNKPVIITEIAIPDTPSQQTQADWLKSFYSMAFQIPSVKSICYYYTVDDGGLTSGLYPDANSPPRLIYYALGDIIKNLTSNGSVTTGTSGDAMIEGYAGDYQLLVNTGDKVSNFTIHINEGEARNVSLNMSPLPTPTPTTTLPTNTPSPNPTASPSQSVTPLIPEFSASIVIVLVPILVSCVLPD</sequence>
<dbReference type="Pfam" id="PF00331">
    <property type="entry name" value="Glyco_hydro_10"/>
    <property type="match status" value="1"/>
</dbReference>
<evidence type="ECO:0000256" key="4">
    <source>
        <dbReference type="ARBA" id="ARBA00022651"/>
    </source>
</evidence>
<evidence type="ECO:0000256" key="9">
    <source>
        <dbReference type="ARBA" id="ARBA00023326"/>
    </source>
</evidence>
<proteinExistence type="inferred from homology"/>
<keyword evidence="5" id="KW-0732">Signal</keyword>
<dbReference type="GO" id="GO:0045493">
    <property type="term" value="P:xylan catabolic process"/>
    <property type="evidence" value="ECO:0007669"/>
    <property type="project" value="UniProtKB-KW"/>
</dbReference>
<comment type="similarity">
    <text evidence="2">Belongs to the glycosyl hydrolase 10 (cellulase F) family.</text>
</comment>
<keyword evidence="6 12" id="KW-0378">Hydrolase</keyword>
<keyword evidence="9" id="KW-0624">Polysaccharide degradation</keyword>
<evidence type="ECO:0000256" key="1">
    <source>
        <dbReference type="ARBA" id="ARBA00000681"/>
    </source>
</evidence>
<dbReference type="Gene3D" id="3.20.20.80">
    <property type="entry name" value="Glycosidases"/>
    <property type="match status" value="1"/>
</dbReference>
<dbReference type="InterPro" id="IPR017853">
    <property type="entry name" value="GH"/>
</dbReference>
<dbReference type="PANTHER" id="PTHR31490">
    <property type="entry name" value="GLYCOSYL HYDROLASE"/>
    <property type="match status" value="1"/>
</dbReference>